<organism evidence="2 3">
    <name type="scientific">Streptomyces yanii</name>
    <dbReference type="NCBI Taxonomy" id="78510"/>
    <lineage>
        <taxon>Bacteria</taxon>
        <taxon>Bacillati</taxon>
        <taxon>Actinomycetota</taxon>
        <taxon>Actinomycetes</taxon>
        <taxon>Kitasatosporales</taxon>
        <taxon>Streptomycetaceae</taxon>
        <taxon>Streptomyces</taxon>
    </lineage>
</organism>
<gene>
    <name evidence="2" type="ORF">ACFFTL_10260</name>
</gene>
<protein>
    <submittedName>
        <fullName evidence="2">Uncharacterized protein</fullName>
    </submittedName>
</protein>
<reference evidence="2 3" key="1">
    <citation type="submission" date="2024-09" db="EMBL/GenBank/DDBJ databases">
        <authorList>
            <person name="Sun Q."/>
            <person name="Mori K."/>
        </authorList>
    </citation>
    <scope>NUCLEOTIDE SEQUENCE [LARGE SCALE GENOMIC DNA]</scope>
    <source>
        <strain evidence="2 3">JCM 3331</strain>
    </source>
</reference>
<proteinExistence type="predicted"/>
<evidence type="ECO:0000313" key="2">
    <source>
        <dbReference type="EMBL" id="MFB9572698.1"/>
    </source>
</evidence>
<comment type="caution">
    <text evidence="2">The sequence shown here is derived from an EMBL/GenBank/DDBJ whole genome shotgun (WGS) entry which is preliminary data.</text>
</comment>
<dbReference type="Proteomes" id="UP001589710">
    <property type="component" value="Unassembled WGS sequence"/>
</dbReference>
<dbReference type="EMBL" id="JBHMCG010000051">
    <property type="protein sequence ID" value="MFB9572698.1"/>
    <property type="molecule type" value="Genomic_DNA"/>
</dbReference>
<feature type="region of interest" description="Disordered" evidence="1">
    <location>
        <begin position="1"/>
        <end position="31"/>
    </location>
</feature>
<sequence length="115" mass="12277">MTVNPESSTVDVHLQTPSGDVSVGQFSLNDGQVTGTDRRGITYRGTCTPMPDGGLNVELMASVPAGTRIGESKVTETDAEHKLAFHLNQEQVAGQQTKAILLSDFGSADVRFEVR</sequence>
<evidence type="ECO:0000256" key="1">
    <source>
        <dbReference type="SAM" id="MobiDB-lite"/>
    </source>
</evidence>
<name>A0ABV5R4C5_9ACTN</name>
<accession>A0ABV5R4C5</accession>
<evidence type="ECO:0000313" key="3">
    <source>
        <dbReference type="Proteomes" id="UP001589710"/>
    </source>
</evidence>
<dbReference type="RefSeq" id="WP_345509401.1">
    <property type="nucleotide sequence ID" value="NZ_BAAAXD010000001.1"/>
</dbReference>
<keyword evidence="3" id="KW-1185">Reference proteome</keyword>